<sequence length="59" mass="7145">MERKPFKPYCSLHPFDLDEYKGSFDIWLKKWNLFLALSTIDSALHEEERDEHKCNVLLF</sequence>
<gene>
    <name evidence="1" type="ORF">T11_10199</name>
</gene>
<evidence type="ECO:0000313" key="1">
    <source>
        <dbReference type="EMBL" id="KRZ02695.1"/>
    </source>
</evidence>
<dbReference type="AlphaFoldDB" id="A0A0V1GWD1"/>
<protein>
    <submittedName>
        <fullName evidence="1">Uncharacterized protein</fullName>
    </submittedName>
</protein>
<proteinExistence type="predicted"/>
<dbReference type="Proteomes" id="UP000055024">
    <property type="component" value="Unassembled WGS sequence"/>
</dbReference>
<dbReference type="EMBL" id="JYDP01000219">
    <property type="protein sequence ID" value="KRZ02695.1"/>
    <property type="molecule type" value="Genomic_DNA"/>
</dbReference>
<keyword evidence="2" id="KW-1185">Reference proteome</keyword>
<evidence type="ECO:0000313" key="2">
    <source>
        <dbReference type="Proteomes" id="UP000055024"/>
    </source>
</evidence>
<reference evidence="1 2" key="1">
    <citation type="submission" date="2015-01" db="EMBL/GenBank/DDBJ databases">
        <title>Evolution of Trichinella species and genotypes.</title>
        <authorList>
            <person name="Korhonen P.K."/>
            <person name="Edoardo P."/>
            <person name="Giuseppe L.R."/>
            <person name="Gasser R.B."/>
        </authorList>
    </citation>
    <scope>NUCLEOTIDE SEQUENCE [LARGE SCALE GENOMIC DNA]</scope>
    <source>
        <strain evidence="1">ISS1029</strain>
    </source>
</reference>
<accession>A0A0V1GWD1</accession>
<dbReference type="OrthoDB" id="10131186at2759"/>
<name>A0A0V1GWD1_9BILA</name>
<comment type="caution">
    <text evidence="1">The sequence shown here is derived from an EMBL/GenBank/DDBJ whole genome shotgun (WGS) entry which is preliminary data.</text>
</comment>
<organism evidence="1 2">
    <name type="scientific">Trichinella zimbabwensis</name>
    <dbReference type="NCBI Taxonomy" id="268475"/>
    <lineage>
        <taxon>Eukaryota</taxon>
        <taxon>Metazoa</taxon>
        <taxon>Ecdysozoa</taxon>
        <taxon>Nematoda</taxon>
        <taxon>Enoplea</taxon>
        <taxon>Dorylaimia</taxon>
        <taxon>Trichinellida</taxon>
        <taxon>Trichinellidae</taxon>
        <taxon>Trichinella</taxon>
    </lineage>
</organism>